<dbReference type="Proteomes" id="UP000001235">
    <property type="component" value="Chromosome"/>
</dbReference>
<dbReference type="PANTHER" id="PTHR33525">
    <property type="match status" value="1"/>
</dbReference>
<dbReference type="AlphaFoldDB" id="D9SHH6"/>
<dbReference type="KEGG" id="gca:Galf_1967"/>
<dbReference type="HOGENOM" id="CLU_048246_1_1_4"/>
<dbReference type="PANTHER" id="PTHR33525:SF3">
    <property type="entry name" value="RIBONUCLEASE Y"/>
    <property type="match status" value="1"/>
</dbReference>
<dbReference type="Pfam" id="PF08668">
    <property type="entry name" value="HDOD"/>
    <property type="match status" value="1"/>
</dbReference>
<accession>D9SHH6</accession>
<feature type="domain" description="HDOD" evidence="1">
    <location>
        <begin position="25"/>
        <end position="212"/>
    </location>
</feature>
<dbReference type="STRING" id="395494.Galf_1967"/>
<evidence type="ECO:0000259" key="1">
    <source>
        <dbReference type="PROSITE" id="PS51833"/>
    </source>
</evidence>
<proteinExistence type="predicted"/>
<dbReference type="EMBL" id="CP002159">
    <property type="protein sequence ID" value="ADL55973.1"/>
    <property type="molecule type" value="Genomic_DNA"/>
</dbReference>
<dbReference type="Gene3D" id="1.10.3210.10">
    <property type="entry name" value="Hypothetical protein af1432"/>
    <property type="match status" value="1"/>
</dbReference>
<organism evidence="2 3">
    <name type="scientific">Gallionella capsiferriformans (strain ES-2)</name>
    <name type="common">Gallionella ferruginea capsiferriformans (strain ES-2)</name>
    <dbReference type="NCBI Taxonomy" id="395494"/>
    <lineage>
        <taxon>Bacteria</taxon>
        <taxon>Pseudomonadati</taxon>
        <taxon>Pseudomonadota</taxon>
        <taxon>Betaproteobacteria</taxon>
        <taxon>Nitrosomonadales</taxon>
        <taxon>Gallionellaceae</taxon>
        <taxon>Gallionella</taxon>
    </lineage>
</organism>
<dbReference type="PROSITE" id="PS51833">
    <property type="entry name" value="HDOD"/>
    <property type="match status" value="1"/>
</dbReference>
<dbReference type="eggNOG" id="COG1639">
    <property type="taxonomic scope" value="Bacteria"/>
</dbReference>
<keyword evidence="3" id="KW-1185">Reference proteome</keyword>
<evidence type="ECO:0000313" key="2">
    <source>
        <dbReference type="EMBL" id="ADL55973.1"/>
    </source>
</evidence>
<sequence length="283" mass="31167">MMRAMNKREIFKQIALDIAEGELAFPTGAQLALKLRQALDDPDCSLDVAARLIQAEPLLAARVIAIANSVLYNRSGHEISDVEIAVMRLGFNVVRSLVMALVARQMAGVSTDPRHRELVDQLWQHTAHVAALAQVVARHVTLQNPETAMFAGIIHEIGGFYMLSRADEFPGLLEGDFSDWMDYGEEMIGRAVLKKLSIPEAVLDEMDVFWEGFLALPPETMADTLLLAEELTPVTSPLHQLDGMAAGQMQTAQIEMVIGEETLSRILNEAMEEVGSLSQALQF</sequence>
<protein>
    <submittedName>
        <fullName evidence="2">Putative signal transduction protein</fullName>
    </submittedName>
</protein>
<gene>
    <name evidence="2" type="ordered locus">Galf_1967</name>
</gene>
<evidence type="ECO:0000313" key="3">
    <source>
        <dbReference type="Proteomes" id="UP000001235"/>
    </source>
</evidence>
<name>D9SHH6_GALCS</name>
<dbReference type="InterPro" id="IPR013976">
    <property type="entry name" value="HDOD"/>
</dbReference>
<dbReference type="SUPFAM" id="SSF109604">
    <property type="entry name" value="HD-domain/PDEase-like"/>
    <property type="match status" value="1"/>
</dbReference>
<reference evidence="2 3" key="1">
    <citation type="submission" date="2010-08" db="EMBL/GenBank/DDBJ databases">
        <title>Complete sequence of Gallionella capsiferriformans ES-2.</title>
        <authorList>
            <consortium name="US DOE Joint Genome Institute"/>
            <person name="Lucas S."/>
            <person name="Copeland A."/>
            <person name="Lapidus A."/>
            <person name="Cheng J.-F."/>
            <person name="Bruce D."/>
            <person name="Goodwin L."/>
            <person name="Pitluck S."/>
            <person name="Chertkov O."/>
            <person name="Davenport K.W."/>
            <person name="Detter J.C."/>
            <person name="Han C."/>
            <person name="Tapia R."/>
            <person name="Land M."/>
            <person name="Hauser L."/>
            <person name="Chang Y.-J."/>
            <person name="Jeffries C."/>
            <person name="Kyrpides N."/>
            <person name="Ivanova N."/>
            <person name="Mikhailova N."/>
            <person name="Shelobolina E.S."/>
            <person name="Picardal F."/>
            <person name="Roden E."/>
            <person name="Emerson D."/>
            <person name="Woyke T."/>
        </authorList>
    </citation>
    <scope>NUCLEOTIDE SEQUENCE [LARGE SCALE GENOMIC DNA]</scope>
    <source>
        <strain evidence="2 3">ES-2</strain>
    </source>
</reference>
<dbReference type="InterPro" id="IPR052340">
    <property type="entry name" value="RNase_Y/CdgJ"/>
</dbReference>